<dbReference type="AlphaFoldDB" id="A0A2N0B9D2"/>
<evidence type="ECO:0000313" key="3">
    <source>
        <dbReference type="EMBL" id="PJZ93154.1"/>
    </source>
</evidence>
<dbReference type="OrthoDB" id="5683663at2"/>
<dbReference type="InterPro" id="IPR007621">
    <property type="entry name" value="TPM_dom"/>
</dbReference>
<dbReference type="RefSeq" id="WP_100765020.1">
    <property type="nucleotide sequence ID" value="NZ_NPEF02000027.1"/>
</dbReference>
<evidence type="ECO:0000313" key="4">
    <source>
        <dbReference type="Proteomes" id="UP000232122"/>
    </source>
</evidence>
<gene>
    <name evidence="2" type="ORF">CH379_018220</name>
    <name evidence="3" type="ORF">CH379_09355</name>
</gene>
<reference evidence="2" key="3">
    <citation type="submission" date="2023-10" db="EMBL/GenBank/DDBJ databases">
        <authorList>
            <person name="Picardeau M."/>
            <person name="Thibeaux R."/>
        </authorList>
    </citation>
    <scope>NUCLEOTIDE SEQUENCE</scope>
    <source>
        <strain evidence="2">ATI7-C-A5</strain>
    </source>
</reference>
<dbReference type="PANTHER" id="PTHR30373">
    <property type="entry name" value="UPF0603 PROTEIN YGCG"/>
    <property type="match status" value="1"/>
</dbReference>
<reference evidence="3" key="1">
    <citation type="submission" date="2017-07" db="EMBL/GenBank/DDBJ databases">
        <title>Leptospira spp. isolated from tropical soils.</title>
        <authorList>
            <person name="Thibeaux R."/>
            <person name="Iraola G."/>
            <person name="Ferres I."/>
            <person name="Bierque E."/>
            <person name="Girault D."/>
            <person name="Soupe-Gilbert M.-E."/>
            <person name="Picardeau M."/>
            <person name="Goarant C."/>
        </authorList>
    </citation>
    <scope>NUCLEOTIDE SEQUENCE [LARGE SCALE GENOMIC DNA]</scope>
    <source>
        <strain evidence="3">ATI7-C-A5</strain>
    </source>
</reference>
<feature type="domain" description="TPM" evidence="1">
    <location>
        <begin position="42"/>
        <end position="161"/>
    </location>
</feature>
<name>A0A2N0B9D2_9LEPT</name>
<protein>
    <submittedName>
        <fullName evidence="2">TPM domain-containing protein</fullName>
    </submittedName>
</protein>
<dbReference type="PANTHER" id="PTHR30373:SF8">
    <property type="entry name" value="BLL7265 PROTEIN"/>
    <property type="match status" value="1"/>
</dbReference>
<keyword evidence="4" id="KW-1185">Reference proteome</keyword>
<dbReference type="EMBL" id="NPEF02000027">
    <property type="protein sequence ID" value="MDV6237572.1"/>
    <property type="molecule type" value="Genomic_DNA"/>
</dbReference>
<dbReference type="Gene3D" id="3.10.310.50">
    <property type="match status" value="1"/>
</dbReference>
<reference evidence="2 4" key="2">
    <citation type="journal article" date="2018" name="Microb. Genom.">
        <title>Deciphering the unexplored Leptospira diversity from soils uncovers genomic evolution to virulence.</title>
        <authorList>
            <person name="Thibeaux R."/>
            <person name="Iraola G."/>
            <person name="Ferres I."/>
            <person name="Bierque E."/>
            <person name="Girault D."/>
            <person name="Soupe-Gilbert M.E."/>
            <person name="Picardeau M."/>
            <person name="Goarant C."/>
        </authorList>
    </citation>
    <scope>NUCLEOTIDE SEQUENCE [LARGE SCALE GENOMIC DNA]</scope>
    <source>
        <strain evidence="2 4">ATI7-C-A5</strain>
    </source>
</reference>
<accession>A0A2N0B9D2</accession>
<evidence type="ECO:0000313" key="2">
    <source>
        <dbReference type="EMBL" id="MDV6237572.1"/>
    </source>
</evidence>
<evidence type="ECO:0000259" key="1">
    <source>
        <dbReference type="Pfam" id="PF04536"/>
    </source>
</evidence>
<dbReference type="Proteomes" id="UP000232122">
    <property type="component" value="Unassembled WGS sequence"/>
</dbReference>
<dbReference type="Pfam" id="PF04536">
    <property type="entry name" value="TPM_phosphatase"/>
    <property type="match status" value="1"/>
</dbReference>
<sequence>MKQNRTSESGIFRRSSLHLWSSLLSALRPSSDKTSSLFFKRYFTQEDLKTIENAVAKSETKHRGEIVVVLEGALPLSAVWKGQNSEQRARKLFSQKRIWDTEENTGILVYIQLAERKIELLADRGIYKKIGQSTLDEICERLRTGFRKGAYRDSVIEAVETFTNLLQKHFPAGETNPNELPDRPEIIG</sequence>
<proteinExistence type="predicted"/>
<organism evidence="3">
    <name type="scientific">Leptospira ellisii</name>
    <dbReference type="NCBI Taxonomy" id="2023197"/>
    <lineage>
        <taxon>Bacteria</taxon>
        <taxon>Pseudomonadati</taxon>
        <taxon>Spirochaetota</taxon>
        <taxon>Spirochaetia</taxon>
        <taxon>Leptospirales</taxon>
        <taxon>Leptospiraceae</taxon>
        <taxon>Leptospira</taxon>
    </lineage>
</organism>
<comment type="caution">
    <text evidence="3">The sequence shown here is derived from an EMBL/GenBank/DDBJ whole genome shotgun (WGS) entry which is preliminary data.</text>
</comment>
<dbReference type="EMBL" id="NPEF01000080">
    <property type="protein sequence ID" value="PJZ93154.1"/>
    <property type="molecule type" value="Genomic_DNA"/>
</dbReference>